<reference evidence="2 3" key="1">
    <citation type="submission" date="2020-10" db="EMBL/GenBank/DDBJ databases">
        <title>Complete genome sequence of Paludibaculum fermentans P105T, a facultatively anaerobic acidobacterium capable of dissimilatory Fe(III) reduction.</title>
        <authorList>
            <person name="Dedysh S.N."/>
            <person name="Beletsky A.V."/>
            <person name="Kulichevskaya I.S."/>
            <person name="Mardanov A.V."/>
            <person name="Ravin N.V."/>
        </authorList>
    </citation>
    <scope>NUCLEOTIDE SEQUENCE [LARGE SCALE GENOMIC DNA]</scope>
    <source>
        <strain evidence="2 3">P105</strain>
    </source>
</reference>
<proteinExistence type="predicted"/>
<dbReference type="AlphaFoldDB" id="A0A7S7NNF0"/>
<dbReference type="PROSITE" id="PS51009">
    <property type="entry name" value="CYTCII"/>
    <property type="match status" value="1"/>
</dbReference>
<dbReference type="KEGG" id="pfer:IRI77_29240"/>
<dbReference type="InterPro" id="IPR010980">
    <property type="entry name" value="Cyt_c/b562"/>
</dbReference>
<gene>
    <name evidence="2" type="ORF">IRI77_29240</name>
</gene>
<keyword evidence="1" id="KW-0732">Signal</keyword>
<accession>A0A7S7NNF0</accession>
<keyword evidence="3" id="KW-1185">Reference proteome</keyword>
<dbReference type="SUPFAM" id="SSF47175">
    <property type="entry name" value="Cytochromes"/>
    <property type="match status" value="1"/>
</dbReference>
<dbReference type="InterPro" id="IPR015984">
    <property type="entry name" value="Cyt_c_prime_subgr"/>
</dbReference>
<dbReference type="GO" id="GO:0022900">
    <property type="term" value="P:electron transport chain"/>
    <property type="evidence" value="ECO:0007669"/>
    <property type="project" value="InterPro"/>
</dbReference>
<evidence type="ECO:0000313" key="3">
    <source>
        <dbReference type="Proteomes" id="UP000593892"/>
    </source>
</evidence>
<dbReference type="PRINTS" id="PR00608">
    <property type="entry name" value="CYTCHROMECII"/>
</dbReference>
<dbReference type="Gene3D" id="1.20.120.10">
    <property type="entry name" value="Cytochrome c/b562"/>
    <property type="match status" value="1"/>
</dbReference>
<feature type="chain" id="PRO_5032468503" evidence="1">
    <location>
        <begin position="19"/>
        <end position="132"/>
    </location>
</feature>
<dbReference type="InterPro" id="IPR002321">
    <property type="entry name" value="Cyt_c_II"/>
</dbReference>
<dbReference type="GO" id="GO:0020037">
    <property type="term" value="F:heme binding"/>
    <property type="evidence" value="ECO:0007669"/>
    <property type="project" value="InterPro"/>
</dbReference>
<name>A0A7S7NNF0_PALFE</name>
<sequence length="132" mass="13527">MKIRIGLLLAVFSLGALLGQDEAQFPSWMKTVGGNMGATKKAIEAKSADAATSAAKVADAFDKVHGFYKSKAVADAEQAAATAKAAAADVAKFAQAGDFEKASTAFATLGGTCKGCHEAHREKGADGSYKLK</sequence>
<evidence type="ECO:0000313" key="2">
    <source>
        <dbReference type="EMBL" id="QOY86833.1"/>
    </source>
</evidence>
<dbReference type="GO" id="GO:0005506">
    <property type="term" value="F:iron ion binding"/>
    <property type="evidence" value="ECO:0007669"/>
    <property type="project" value="InterPro"/>
</dbReference>
<dbReference type="EMBL" id="CP063849">
    <property type="protein sequence ID" value="QOY86833.1"/>
    <property type="molecule type" value="Genomic_DNA"/>
</dbReference>
<evidence type="ECO:0000256" key="1">
    <source>
        <dbReference type="SAM" id="SignalP"/>
    </source>
</evidence>
<dbReference type="RefSeq" id="WP_194448502.1">
    <property type="nucleotide sequence ID" value="NZ_CP063849.1"/>
</dbReference>
<feature type="signal peptide" evidence="1">
    <location>
        <begin position="1"/>
        <end position="18"/>
    </location>
</feature>
<protein>
    <submittedName>
        <fullName evidence="2">Cytochrome c</fullName>
    </submittedName>
</protein>
<dbReference type="Proteomes" id="UP000593892">
    <property type="component" value="Chromosome"/>
</dbReference>
<dbReference type="GO" id="GO:0009055">
    <property type="term" value="F:electron transfer activity"/>
    <property type="evidence" value="ECO:0007669"/>
    <property type="project" value="InterPro"/>
</dbReference>
<organism evidence="2 3">
    <name type="scientific">Paludibaculum fermentans</name>
    <dbReference type="NCBI Taxonomy" id="1473598"/>
    <lineage>
        <taxon>Bacteria</taxon>
        <taxon>Pseudomonadati</taxon>
        <taxon>Acidobacteriota</taxon>
        <taxon>Terriglobia</taxon>
        <taxon>Bryobacterales</taxon>
        <taxon>Bryobacteraceae</taxon>
        <taxon>Paludibaculum</taxon>
    </lineage>
</organism>